<reference evidence="1 2" key="1">
    <citation type="submission" date="2011-10" db="EMBL/GenBank/DDBJ databases">
        <title>The Genome Sequence of Lachnospiraceae bacterium ACC2.</title>
        <authorList>
            <consortium name="The Broad Institute Genome Sequencing Platform"/>
            <person name="Earl A."/>
            <person name="Ward D."/>
            <person name="Feldgarden M."/>
            <person name="Gevers D."/>
            <person name="Sizova M."/>
            <person name="Hazen A."/>
            <person name="Epstein S."/>
            <person name="Young S.K."/>
            <person name="Zeng Q."/>
            <person name="Gargeya S."/>
            <person name="Fitzgerald M."/>
            <person name="Haas B."/>
            <person name="Abouelleil A."/>
            <person name="Alvarado L."/>
            <person name="Arachchi H.M."/>
            <person name="Berlin A."/>
            <person name="Brown A."/>
            <person name="Chapman S.B."/>
            <person name="Chen Z."/>
            <person name="Dunbar C."/>
            <person name="Freedman E."/>
            <person name="Gearin G."/>
            <person name="Goldberg J."/>
            <person name="Griggs A."/>
            <person name="Gujja S."/>
            <person name="Heiman D."/>
            <person name="Howarth C."/>
            <person name="Larson L."/>
            <person name="Lui A."/>
            <person name="MacDonald P.J.P."/>
            <person name="Montmayeur A."/>
            <person name="Murphy C."/>
            <person name="Neiman D."/>
            <person name="Pearson M."/>
            <person name="Priest M."/>
            <person name="Roberts A."/>
            <person name="Saif S."/>
            <person name="Shea T."/>
            <person name="Shenoy N."/>
            <person name="Sisk P."/>
            <person name="Stolte C."/>
            <person name="Sykes S."/>
            <person name="Wortman J."/>
            <person name="Nusbaum C."/>
            <person name="Birren B."/>
        </authorList>
    </citation>
    <scope>NUCLEOTIDE SEQUENCE [LARGE SCALE GENOMIC DNA]</scope>
    <source>
        <strain evidence="1 2">ACC2</strain>
    </source>
</reference>
<accession>A0AA36Y5L9</accession>
<organism evidence="1 2">
    <name type="scientific">Stomatobaculum longum</name>
    <dbReference type="NCBI Taxonomy" id="796942"/>
    <lineage>
        <taxon>Bacteria</taxon>
        <taxon>Bacillati</taxon>
        <taxon>Bacillota</taxon>
        <taxon>Clostridia</taxon>
        <taxon>Lachnospirales</taxon>
        <taxon>Lachnospiraceae</taxon>
        <taxon>Stomatobaculum</taxon>
    </lineage>
</organism>
<evidence type="ECO:0000313" key="2">
    <source>
        <dbReference type="Proteomes" id="UP000018466"/>
    </source>
</evidence>
<comment type="caution">
    <text evidence="1">The sequence shown here is derived from an EMBL/GenBank/DDBJ whole genome shotgun (WGS) entry which is preliminary data.</text>
</comment>
<proteinExistence type="predicted"/>
<dbReference type="Proteomes" id="UP000018466">
    <property type="component" value="Unassembled WGS sequence"/>
</dbReference>
<dbReference type="EMBL" id="AGEL01000006">
    <property type="protein sequence ID" value="EHO17223.1"/>
    <property type="molecule type" value="Genomic_DNA"/>
</dbReference>
<sequence>MSFFARNLFCQANRKRGFCFMRFHAVPYRHASGIDGTRIDSSATPRTYYRFAIAPFISDTCP</sequence>
<keyword evidence="2" id="KW-1185">Reference proteome</keyword>
<name>A0AA36Y5L9_9FIRM</name>
<protein>
    <submittedName>
        <fullName evidence="1">Uncharacterized protein</fullName>
    </submittedName>
</protein>
<evidence type="ECO:0000313" key="1">
    <source>
        <dbReference type="EMBL" id="EHO17223.1"/>
    </source>
</evidence>
<gene>
    <name evidence="1" type="ORF">HMPREF9623_00822</name>
</gene>
<dbReference type="AlphaFoldDB" id="A0AA36Y5L9"/>